<comment type="subcellular location">
    <subcellularLocation>
        <location evidence="7">Cytoplasm</location>
    </subcellularLocation>
</comment>
<evidence type="ECO:0000256" key="3">
    <source>
        <dbReference type="ARBA" id="ARBA00022723"/>
    </source>
</evidence>
<dbReference type="InterPro" id="IPR023091">
    <property type="entry name" value="MetalPrtase_cat_dom_sf_prd"/>
</dbReference>
<keyword evidence="6 7" id="KW-0862">Zinc</keyword>
<accession>A0ABW3ZKK8</accession>
<reference evidence="9" key="1">
    <citation type="journal article" date="2019" name="Int. J. Syst. Evol. Microbiol.">
        <title>The Global Catalogue of Microorganisms (GCM) 10K type strain sequencing project: providing services to taxonomists for standard genome sequencing and annotation.</title>
        <authorList>
            <consortium name="The Broad Institute Genomics Platform"/>
            <consortium name="The Broad Institute Genome Sequencing Center for Infectious Disease"/>
            <person name="Wu L."/>
            <person name="Ma J."/>
        </authorList>
    </citation>
    <scope>NUCLEOTIDE SEQUENCE [LARGE SCALE GENOMIC DNA]</scope>
    <source>
        <strain evidence="9">CCUG 62953</strain>
    </source>
</reference>
<comment type="similarity">
    <text evidence="1 7">Belongs to the endoribonuclease YbeY family.</text>
</comment>
<keyword evidence="4 7" id="KW-0255">Endonuclease</keyword>
<dbReference type="PANTHER" id="PTHR46986">
    <property type="entry name" value="ENDORIBONUCLEASE YBEY, CHLOROPLASTIC"/>
    <property type="match status" value="1"/>
</dbReference>
<keyword evidence="7" id="KW-0963">Cytoplasm</keyword>
<feature type="binding site" evidence="7">
    <location>
        <position position="137"/>
    </location>
    <ligand>
        <name>Zn(2+)</name>
        <dbReference type="ChEBI" id="CHEBI:29105"/>
        <note>catalytic</note>
    </ligand>
</feature>
<keyword evidence="5 7" id="KW-0378">Hydrolase</keyword>
<sequence length="167" mass="17574">MLTETVLEGPDWEGTGLAEIAERAAQAALRGAGVDPEGYEIAVLGCSDARIATLNAEFRKKPRPTNVLSWPAWDLAPEQPGAAPDLPPPADEDEALGDIALAFGVCTAEALAAGLSFDDHVTHLVVHGTLHLLGYDHETDADALRMEALETKILAGLGIADPYAQEP</sequence>
<evidence type="ECO:0000313" key="8">
    <source>
        <dbReference type="EMBL" id="MFD1343654.1"/>
    </source>
</evidence>
<dbReference type="HAMAP" id="MF_00009">
    <property type="entry name" value="Endoribonucl_YbeY"/>
    <property type="match status" value="1"/>
</dbReference>
<dbReference type="Proteomes" id="UP001597135">
    <property type="component" value="Unassembled WGS sequence"/>
</dbReference>
<evidence type="ECO:0000256" key="6">
    <source>
        <dbReference type="ARBA" id="ARBA00022833"/>
    </source>
</evidence>
<dbReference type="InterPro" id="IPR002036">
    <property type="entry name" value="YbeY"/>
</dbReference>
<evidence type="ECO:0000256" key="5">
    <source>
        <dbReference type="ARBA" id="ARBA00022801"/>
    </source>
</evidence>
<organism evidence="8 9">
    <name type="scientific">Litorisediminicola beolgyonensis</name>
    <dbReference type="NCBI Taxonomy" id="1173614"/>
    <lineage>
        <taxon>Bacteria</taxon>
        <taxon>Pseudomonadati</taxon>
        <taxon>Pseudomonadota</taxon>
        <taxon>Alphaproteobacteria</taxon>
        <taxon>Rhodobacterales</taxon>
        <taxon>Paracoccaceae</taxon>
        <taxon>Litorisediminicola</taxon>
    </lineage>
</organism>
<evidence type="ECO:0000256" key="4">
    <source>
        <dbReference type="ARBA" id="ARBA00022759"/>
    </source>
</evidence>
<keyword evidence="3 7" id="KW-0479">Metal-binding</keyword>
<evidence type="ECO:0000313" key="9">
    <source>
        <dbReference type="Proteomes" id="UP001597135"/>
    </source>
</evidence>
<proteinExistence type="inferred from homology"/>
<dbReference type="EC" id="3.1.-.-" evidence="7"/>
<dbReference type="EMBL" id="JBHTMU010000028">
    <property type="protein sequence ID" value="MFD1343654.1"/>
    <property type="molecule type" value="Genomic_DNA"/>
</dbReference>
<gene>
    <name evidence="7 8" type="primary">ybeY</name>
    <name evidence="8" type="ORF">ACFQ4E_14585</name>
</gene>
<evidence type="ECO:0000256" key="7">
    <source>
        <dbReference type="HAMAP-Rule" id="MF_00009"/>
    </source>
</evidence>
<comment type="caution">
    <text evidence="8">The sequence shown here is derived from an EMBL/GenBank/DDBJ whole genome shotgun (WGS) entry which is preliminary data.</text>
</comment>
<dbReference type="PROSITE" id="PS01306">
    <property type="entry name" value="UPF0054"/>
    <property type="match status" value="1"/>
</dbReference>
<dbReference type="RefSeq" id="WP_386804790.1">
    <property type="nucleotide sequence ID" value="NZ_JBHTMU010000028.1"/>
</dbReference>
<name>A0ABW3ZKK8_9RHOB</name>
<feature type="binding site" evidence="7">
    <location>
        <position position="131"/>
    </location>
    <ligand>
        <name>Zn(2+)</name>
        <dbReference type="ChEBI" id="CHEBI:29105"/>
        <note>catalytic</note>
    </ligand>
</feature>
<evidence type="ECO:0000256" key="1">
    <source>
        <dbReference type="ARBA" id="ARBA00010875"/>
    </source>
</evidence>
<dbReference type="Pfam" id="PF02130">
    <property type="entry name" value="YbeY"/>
    <property type="match status" value="1"/>
</dbReference>
<dbReference type="Gene3D" id="3.40.390.30">
    <property type="entry name" value="Metalloproteases ('zincins'), catalytic domain"/>
    <property type="match status" value="1"/>
</dbReference>
<protein>
    <recommendedName>
        <fullName evidence="7">Endoribonuclease YbeY</fullName>
        <ecNumber evidence="7">3.1.-.-</ecNumber>
    </recommendedName>
</protein>
<dbReference type="PANTHER" id="PTHR46986:SF1">
    <property type="entry name" value="ENDORIBONUCLEASE YBEY, CHLOROPLASTIC"/>
    <property type="match status" value="1"/>
</dbReference>
<evidence type="ECO:0000256" key="2">
    <source>
        <dbReference type="ARBA" id="ARBA00022722"/>
    </source>
</evidence>
<dbReference type="SUPFAM" id="SSF55486">
    <property type="entry name" value="Metalloproteases ('zincins'), catalytic domain"/>
    <property type="match status" value="1"/>
</dbReference>
<keyword evidence="7" id="KW-0690">Ribosome biogenesis</keyword>
<feature type="binding site" evidence="7">
    <location>
        <position position="127"/>
    </location>
    <ligand>
        <name>Zn(2+)</name>
        <dbReference type="ChEBI" id="CHEBI:29105"/>
        <note>catalytic</note>
    </ligand>
</feature>
<keyword evidence="2 7" id="KW-0540">Nuclease</keyword>
<keyword evidence="9" id="KW-1185">Reference proteome</keyword>
<dbReference type="InterPro" id="IPR020549">
    <property type="entry name" value="YbeY_CS"/>
</dbReference>
<comment type="cofactor">
    <cofactor evidence="7">
        <name>Zn(2+)</name>
        <dbReference type="ChEBI" id="CHEBI:29105"/>
    </cofactor>
    <text evidence="7">Binds 1 zinc ion.</text>
</comment>
<comment type="function">
    <text evidence="7">Single strand-specific metallo-endoribonuclease involved in late-stage 70S ribosome quality control and in maturation of the 3' terminus of the 16S rRNA.</text>
</comment>
<dbReference type="NCBIfam" id="TIGR00043">
    <property type="entry name" value="rRNA maturation RNase YbeY"/>
    <property type="match status" value="1"/>
</dbReference>
<keyword evidence="7" id="KW-0698">rRNA processing</keyword>